<reference evidence="1" key="1">
    <citation type="submission" date="2021-05" db="EMBL/GenBank/DDBJ databases">
        <title>Comparative genomics of three Colletotrichum scovillei strains and genetic complementation revealed genes involved fungal growth and virulence on chili pepper.</title>
        <authorList>
            <person name="Hsieh D.-K."/>
            <person name="Chuang S.-C."/>
            <person name="Chen C.-Y."/>
            <person name="Chao Y.-T."/>
            <person name="Lu M.-Y.J."/>
            <person name="Lee M.-H."/>
            <person name="Shih M.-C."/>
        </authorList>
    </citation>
    <scope>NUCLEOTIDE SEQUENCE</scope>
    <source>
        <strain evidence="1">Coll-153</strain>
    </source>
</reference>
<dbReference type="EMBL" id="JAESDN010000009">
    <property type="protein sequence ID" value="KAG7045061.1"/>
    <property type="molecule type" value="Genomic_DNA"/>
</dbReference>
<keyword evidence="2" id="KW-1185">Reference proteome</keyword>
<comment type="caution">
    <text evidence="1">The sequence shown here is derived from an EMBL/GenBank/DDBJ whole genome shotgun (WGS) entry which is preliminary data.</text>
</comment>
<evidence type="ECO:0000313" key="1">
    <source>
        <dbReference type="EMBL" id="KAG7045061.1"/>
    </source>
</evidence>
<dbReference type="Proteomes" id="UP000699042">
    <property type="component" value="Unassembled WGS sequence"/>
</dbReference>
<name>A0A9P7QZZ0_9PEZI</name>
<accession>A0A9P7QZZ0</accession>
<gene>
    <name evidence="1" type="ORF">JMJ77_009149</name>
</gene>
<protein>
    <submittedName>
        <fullName evidence="1">Uncharacterized protein</fullName>
    </submittedName>
</protein>
<evidence type="ECO:0000313" key="2">
    <source>
        <dbReference type="Proteomes" id="UP000699042"/>
    </source>
</evidence>
<proteinExistence type="predicted"/>
<organism evidence="1 2">
    <name type="scientific">Colletotrichum scovillei</name>
    <dbReference type="NCBI Taxonomy" id="1209932"/>
    <lineage>
        <taxon>Eukaryota</taxon>
        <taxon>Fungi</taxon>
        <taxon>Dikarya</taxon>
        <taxon>Ascomycota</taxon>
        <taxon>Pezizomycotina</taxon>
        <taxon>Sordariomycetes</taxon>
        <taxon>Hypocreomycetidae</taxon>
        <taxon>Glomerellales</taxon>
        <taxon>Glomerellaceae</taxon>
        <taxon>Colletotrichum</taxon>
        <taxon>Colletotrichum acutatum species complex</taxon>
    </lineage>
</organism>
<dbReference type="AlphaFoldDB" id="A0A9P7QZZ0"/>
<sequence length="63" mass="7129">MHRIRCNPTYLPTFLSSISNQPPLMSSPTNNPREGAMSCVFGPSIWAPHWREMRLRDGWVGSG</sequence>